<feature type="signal peptide" evidence="2">
    <location>
        <begin position="1"/>
        <end position="26"/>
    </location>
</feature>
<feature type="region of interest" description="Disordered" evidence="1">
    <location>
        <begin position="239"/>
        <end position="327"/>
    </location>
</feature>
<evidence type="ECO:0000313" key="4">
    <source>
        <dbReference type="Proteomes" id="UP000800200"/>
    </source>
</evidence>
<dbReference type="EMBL" id="ML994611">
    <property type="protein sequence ID" value="KAF2194712.1"/>
    <property type="molecule type" value="Genomic_DNA"/>
</dbReference>
<keyword evidence="4" id="KW-1185">Reference proteome</keyword>
<feature type="region of interest" description="Disordered" evidence="1">
    <location>
        <begin position="180"/>
        <end position="220"/>
    </location>
</feature>
<feature type="compositionally biased region" description="Polar residues" evidence="1">
    <location>
        <begin position="378"/>
        <end position="387"/>
    </location>
</feature>
<feature type="region of interest" description="Disordered" evidence="1">
    <location>
        <begin position="349"/>
        <end position="397"/>
    </location>
</feature>
<proteinExistence type="predicted"/>
<dbReference type="Proteomes" id="UP000800200">
    <property type="component" value="Unassembled WGS sequence"/>
</dbReference>
<feature type="compositionally biased region" description="Polar residues" evidence="1">
    <location>
        <begin position="314"/>
        <end position="327"/>
    </location>
</feature>
<name>A0A6A6EUP3_9PEZI</name>
<gene>
    <name evidence="3" type="ORF">K469DRAFT_744547</name>
</gene>
<feature type="compositionally biased region" description="Polar residues" evidence="1">
    <location>
        <begin position="245"/>
        <end position="256"/>
    </location>
</feature>
<evidence type="ECO:0000256" key="1">
    <source>
        <dbReference type="SAM" id="MobiDB-lite"/>
    </source>
</evidence>
<evidence type="ECO:0000313" key="3">
    <source>
        <dbReference type="EMBL" id="KAF2194712.1"/>
    </source>
</evidence>
<protein>
    <recommendedName>
        <fullName evidence="5">MADS-box domain-containing protein</fullName>
    </recommendedName>
</protein>
<reference evidence="3" key="1">
    <citation type="journal article" date="2020" name="Stud. Mycol.">
        <title>101 Dothideomycetes genomes: a test case for predicting lifestyles and emergence of pathogens.</title>
        <authorList>
            <person name="Haridas S."/>
            <person name="Albert R."/>
            <person name="Binder M."/>
            <person name="Bloem J."/>
            <person name="Labutti K."/>
            <person name="Salamov A."/>
            <person name="Andreopoulos B."/>
            <person name="Baker S."/>
            <person name="Barry K."/>
            <person name="Bills G."/>
            <person name="Bluhm B."/>
            <person name="Cannon C."/>
            <person name="Castanera R."/>
            <person name="Culley D."/>
            <person name="Daum C."/>
            <person name="Ezra D."/>
            <person name="Gonzalez J."/>
            <person name="Henrissat B."/>
            <person name="Kuo A."/>
            <person name="Liang C."/>
            <person name="Lipzen A."/>
            <person name="Lutzoni F."/>
            <person name="Magnuson J."/>
            <person name="Mondo S."/>
            <person name="Nolan M."/>
            <person name="Ohm R."/>
            <person name="Pangilinan J."/>
            <person name="Park H.-J."/>
            <person name="Ramirez L."/>
            <person name="Alfaro M."/>
            <person name="Sun H."/>
            <person name="Tritt A."/>
            <person name="Yoshinaga Y."/>
            <person name="Zwiers L.-H."/>
            <person name="Turgeon B."/>
            <person name="Goodwin S."/>
            <person name="Spatafora J."/>
            <person name="Crous P."/>
            <person name="Grigoriev I."/>
        </authorList>
    </citation>
    <scope>NUCLEOTIDE SEQUENCE</scope>
    <source>
        <strain evidence="3">CBS 207.26</strain>
    </source>
</reference>
<feature type="compositionally biased region" description="Low complexity" evidence="1">
    <location>
        <begin position="258"/>
        <end position="267"/>
    </location>
</feature>
<dbReference type="OrthoDB" id="3794358at2759"/>
<accession>A0A6A6EUP3</accession>
<keyword evidence="2" id="KW-0732">Signal</keyword>
<dbReference type="AlphaFoldDB" id="A0A6A6EUP3"/>
<evidence type="ECO:0008006" key="5">
    <source>
        <dbReference type="Google" id="ProtNLM"/>
    </source>
</evidence>
<feature type="compositionally biased region" description="Acidic residues" evidence="1">
    <location>
        <begin position="268"/>
        <end position="279"/>
    </location>
</feature>
<feature type="chain" id="PRO_5025589243" description="MADS-box domain-containing protein" evidence="2">
    <location>
        <begin position="27"/>
        <end position="397"/>
    </location>
</feature>
<sequence>MACSHFPAHFFLFSISTCTLIPPSSGLLRSLFVHFTHLRPTLCSCSSTPRSPTALSRRFAPVSQFNHLANMPVQSTMHNDKLFKRRKEGIEKKACFVIREIPMVKMAIIYQYGEEITVFRSHPHISDWPPSMTDLKGVSICNTDMGTYPIKVADLKKLPNWQKQMIGGPEVINLANEPSEVKMEPPVPSSYFDDFNVPPPAASSHQDHSAPLNPAQSQAPAEHLGDFVNTDQTTFNFQPMFGQEYPQNGPVSQKIINGSDGHSVDSASSDDDDDADGEEEHSYIKSEPIEPQQGFMNLPKGPQFTRKRRRTGANRYTTTPPSIMHSRMTTPVPQYFQATNMLRKVRSTGNVARGSQIHHNTKAPRHDPSITGSYDDMQAQSQPTQLPVRTRSQRRFQ</sequence>
<evidence type="ECO:0000256" key="2">
    <source>
        <dbReference type="SAM" id="SignalP"/>
    </source>
</evidence>
<organism evidence="3 4">
    <name type="scientific">Zopfia rhizophila CBS 207.26</name>
    <dbReference type="NCBI Taxonomy" id="1314779"/>
    <lineage>
        <taxon>Eukaryota</taxon>
        <taxon>Fungi</taxon>
        <taxon>Dikarya</taxon>
        <taxon>Ascomycota</taxon>
        <taxon>Pezizomycotina</taxon>
        <taxon>Dothideomycetes</taxon>
        <taxon>Dothideomycetes incertae sedis</taxon>
        <taxon>Zopfiaceae</taxon>
        <taxon>Zopfia</taxon>
    </lineage>
</organism>